<protein>
    <submittedName>
        <fullName evidence="2">Protein kinase domain-containing protein</fullName>
    </submittedName>
</protein>
<evidence type="ECO:0000313" key="2">
    <source>
        <dbReference type="EMBL" id="GAB1317020.1"/>
    </source>
</evidence>
<dbReference type="Proteomes" id="UP001628179">
    <property type="component" value="Unassembled WGS sequence"/>
</dbReference>
<evidence type="ECO:0000313" key="3">
    <source>
        <dbReference type="Proteomes" id="UP001628179"/>
    </source>
</evidence>
<reference evidence="2 3" key="1">
    <citation type="submission" date="2024-09" db="EMBL/GenBank/DDBJ databases">
        <title>Itraconazole resistance in Madurella fahalii resulting from another homologue of gene encoding cytochrome P450 14-alpha sterol demethylase (CYP51).</title>
        <authorList>
            <person name="Yoshioka I."/>
            <person name="Fahal A.H."/>
            <person name="Kaneko S."/>
            <person name="Yaguchi T."/>
        </authorList>
    </citation>
    <scope>NUCLEOTIDE SEQUENCE [LARGE SCALE GENOMIC DNA]</scope>
    <source>
        <strain evidence="2 3">IFM 68171</strain>
    </source>
</reference>
<gene>
    <name evidence="2" type="ORF">MFIFM68171_07230</name>
</gene>
<proteinExistence type="predicted"/>
<dbReference type="EMBL" id="BAAFSV010000004">
    <property type="protein sequence ID" value="GAB1317020.1"/>
    <property type="molecule type" value="Genomic_DNA"/>
</dbReference>
<feature type="region of interest" description="Disordered" evidence="1">
    <location>
        <begin position="387"/>
        <end position="420"/>
    </location>
</feature>
<comment type="caution">
    <text evidence="2">The sequence shown here is derived from an EMBL/GenBank/DDBJ whole genome shotgun (WGS) entry which is preliminary data.</text>
</comment>
<keyword evidence="2" id="KW-0418">Kinase</keyword>
<dbReference type="GO" id="GO:0016301">
    <property type="term" value="F:kinase activity"/>
    <property type="evidence" value="ECO:0007669"/>
    <property type="project" value="UniProtKB-KW"/>
</dbReference>
<organism evidence="2 3">
    <name type="scientific">Madurella fahalii</name>
    <dbReference type="NCBI Taxonomy" id="1157608"/>
    <lineage>
        <taxon>Eukaryota</taxon>
        <taxon>Fungi</taxon>
        <taxon>Dikarya</taxon>
        <taxon>Ascomycota</taxon>
        <taxon>Pezizomycotina</taxon>
        <taxon>Sordariomycetes</taxon>
        <taxon>Sordariomycetidae</taxon>
        <taxon>Sordariales</taxon>
        <taxon>Sordariales incertae sedis</taxon>
        <taxon>Madurella</taxon>
    </lineage>
</organism>
<sequence length="420" mass="46902">MDSTSSPVPTEVGNIKWPPPWVPPPDPDRPPLPYLPGLVLDITEYIPPAPYYSDQGRPKGISRDALRSITHTELVITYPPRESDATTVIALTPKTATLTITNHIAVRDGRGAQIVLCSVVPRGPGPKCEPFTAVAKIFDPLYYSFADKYGGFRAGPVDVAVAADGNYSQEAAAYEHLQQAGETGSFAPKYYGSWTFSLPICHKGVMRNRAVRLILMEYLDGPCMRELCSDPRSLSYDEGYRLSVLAKLLDGHMRYAQKRLSRRGLLLPEHVILIPGPEWTCAPQPTPRVVLIDYCAAIVDERSPRYRLRRATELPVNPMYAFWAGDRLLDFDGWRPQHWNGNDRPVQEWLMEEFGGENVSKYLPVREGLELAPPKYFVGADSLDFRPLSGKYPPPPRFADYVPSRGTAKKDNEGDKASDN</sequence>
<dbReference type="GeneID" id="98177973"/>
<dbReference type="RefSeq" id="XP_070918751.1">
    <property type="nucleotide sequence ID" value="XM_071062650.1"/>
</dbReference>
<name>A0ABQ0GH59_9PEZI</name>
<feature type="region of interest" description="Disordered" evidence="1">
    <location>
        <begin position="1"/>
        <end position="24"/>
    </location>
</feature>
<keyword evidence="2" id="KW-0808">Transferase</keyword>
<feature type="compositionally biased region" description="Basic and acidic residues" evidence="1">
    <location>
        <begin position="408"/>
        <end position="420"/>
    </location>
</feature>
<keyword evidence="3" id="KW-1185">Reference proteome</keyword>
<accession>A0ABQ0GH59</accession>
<evidence type="ECO:0000256" key="1">
    <source>
        <dbReference type="SAM" id="MobiDB-lite"/>
    </source>
</evidence>